<dbReference type="GO" id="GO:0007094">
    <property type="term" value="P:mitotic spindle assembly checkpoint signaling"/>
    <property type="evidence" value="ECO:0007669"/>
    <property type="project" value="UniProtKB-UniRule"/>
</dbReference>
<comment type="subcellular location">
    <subcellularLocation>
        <location evidence="1 9">Chromosome</location>
        <location evidence="1 9">Centromere</location>
        <location evidence="1 9">Kinetochore</location>
    </subcellularLocation>
</comment>
<accession>A0A8B6YY05</accession>
<evidence type="ECO:0000256" key="7">
    <source>
        <dbReference type="ARBA" id="ARBA00023306"/>
    </source>
</evidence>
<evidence type="ECO:0000256" key="5">
    <source>
        <dbReference type="ARBA" id="ARBA00022776"/>
    </source>
</evidence>
<dbReference type="InterPro" id="IPR018630">
    <property type="entry name" value="Zwilch"/>
</dbReference>
<dbReference type="Gene3D" id="1.10.287.1880">
    <property type="match status" value="1"/>
</dbReference>
<dbReference type="OrthoDB" id="5556307at2759"/>
<dbReference type="GO" id="GO:0051301">
    <property type="term" value="P:cell division"/>
    <property type="evidence" value="ECO:0007669"/>
    <property type="project" value="UniProtKB-UniRule"/>
</dbReference>
<organism evidence="10">
    <name type="scientific">Apis mellifera</name>
    <name type="common">Honeybee</name>
    <dbReference type="NCBI Taxonomy" id="7460"/>
    <lineage>
        <taxon>Eukaryota</taxon>
        <taxon>Metazoa</taxon>
        <taxon>Ecdysozoa</taxon>
        <taxon>Arthropoda</taxon>
        <taxon>Hexapoda</taxon>
        <taxon>Insecta</taxon>
        <taxon>Pterygota</taxon>
        <taxon>Neoptera</taxon>
        <taxon>Endopterygota</taxon>
        <taxon>Hymenoptera</taxon>
        <taxon>Apocrita</taxon>
        <taxon>Aculeata</taxon>
        <taxon>Apoidea</taxon>
        <taxon>Anthophila</taxon>
        <taxon>Apidae</taxon>
        <taxon>Apis</taxon>
    </lineage>
</organism>
<evidence type="ECO:0000256" key="6">
    <source>
        <dbReference type="ARBA" id="ARBA00022838"/>
    </source>
</evidence>
<keyword evidence="8 9" id="KW-0137">Centromere</keyword>
<dbReference type="EnsemblMetazoa" id="XM_006560552">
    <property type="protein sequence ID" value="XP_006560615"/>
    <property type="gene ID" value="LOC102656142"/>
</dbReference>
<keyword evidence="6 9" id="KW-0995">Kinetochore</keyword>
<evidence type="ECO:0000256" key="1">
    <source>
        <dbReference type="ARBA" id="ARBA00004629"/>
    </source>
</evidence>
<keyword evidence="5 9" id="KW-0498">Mitosis</keyword>
<dbReference type="RefSeq" id="XP_006560615.1">
    <property type="nucleotide sequence ID" value="XM_006560552.3"/>
</dbReference>
<evidence type="ECO:0000256" key="8">
    <source>
        <dbReference type="ARBA" id="ARBA00023328"/>
    </source>
</evidence>
<dbReference type="GO" id="GO:1990423">
    <property type="term" value="C:RZZ complex"/>
    <property type="evidence" value="ECO:0007669"/>
    <property type="project" value="UniProtKB-UniRule"/>
</dbReference>
<evidence type="ECO:0000256" key="4">
    <source>
        <dbReference type="ARBA" id="ARBA00022618"/>
    </source>
</evidence>
<dbReference type="KEGG" id="ame:102656142"/>
<dbReference type="OMA" id="TDFLWEL"/>
<comment type="similarity">
    <text evidence="2 9">Belongs to the ZWILCH family.</text>
</comment>
<dbReference type="PANTHER" id="PTHR15995">
    <property type="entry name" value="PROTEIN ZWILCH HOMOLOG"/>
    <property type="match status" value="1"/>
</dbReference>
<evidence type="ECO:0000256" key="2">
    <source>
        <dbReference type="ARBA" id="ARBA00009062"/>
    </source>
</evidence>
<gene>
    <name evidence="10" type="primary">102656142</name>
    <name evidence="12" type="synonym">LOC102656142</name>
</gene>
<reference evidence="10" key="1">
    <citation type="submission" date="2021-01" db="UniProtKB">
        <authorList>
            <consortium name="EnsemblMetazoa"/>
        </authorList>
    </citation>
    <scope>IDENTIFICATION</scope>
    <source>
        <strain evidence="10">DH4</strain>
    </source>
</reference>
<comment type="function">
    <text evidence="9">Essential component of the mitotic checkpoint, which prevents cells from prematurely exiting mitosis. Required for the assembly of the dynein-dynactin and MAD1-MAD2 complexes onto kinetochores. Its function related to the spindle assembly machinery is proposed to depend on its association in the mitotic RZZ complex.</text>
</comment>
<keyword evidence="11" id="KW-1185">Reference proteome</keyword>
<proteinExistence type="inferred from homology"/>
<evidence type="ECO:0000256" key="9">
    <source>
        <dbReference type="RuleBase" id="RU369076"/>
    </source>
</evidence>
<dbReference type="GeneID" id="102656142"/>
<evidence type="ECO:0000313" key="12">
    <source>
        <dbReference type="RefSeq" id="XP_006560615.1"/>
    </source>
</evidence>
<comment type="subunit">
    <text evidence="9">Component of the RZZ complex.</text>
</comment>
<reference evidence="12" key="2">
    <citation type="submission" date="2025-04" db="UniProtKB">
        <authorList>
            <consortium name="RefSeq"/>
        </authorList>
    </citation>
    <scope>IDENTIFICATION</scope>
    <source>
        <strain evidence="12">DH4</strain>
        <tissue evidence="12">Whole body</tissue>
    </source>
</reference>
<keyword evidence="7 9" id="KW-0131">Cell cycle</keyword>
<keyword evidence="3 9" id="KW-0158">Chromosome</keyword>
<evidence type="ECO:0000313" key="11">
    <source>
        <dbReference type="Proteomes" id="UP000005203"/>
    </source>
</evidence>
<sequence length="609" mass="71194">MFEFESLRKILDPSIKIDKICLSYVTRIFPQFKNTPYVILYKEACKSIDNCSEFINADQSNQFEITGSPLKYSFGEDDFENSTILIKQNWYKEEEKYLPLSRTEACTALNACIESINDSFFLIFALCDGKDNKKSRLLGTMIEEEWFTTIEVCSTEIESFEFLKESSSKIFFQQHLEFSHACEQDISVSAFNTFDLFGTKEKIINKDYNIKSNFEGSLSIEVDTCSLSLYPLTRASKNNLIVQVLTNSNNSPLKELWKQLLLLNQYLTILEDYTKNISSHYNSIPLKFPQNFVNPYNEEHDVVLNNLNLLLNGDYSFRNSDNIKTHKINFLNEENLENEIKIYQCIENLPLRHNLDFTDFLWELLIKNSNYFEIIKCIHTVLEEIIINDCLPQVNFTNSTKFSKIINNPQQQKIISHFLSGSLPLEYLIDMGFEKLYKDYIYILVNSRFDELHDIQQKLKNILCDEFTVDIYRKKLLYLVQIHICLEFMLLIQDNLECSSDDLRILFSCVYKQYIGEKSPIKSCDDLNQNKIYILHTPLPFSAINNLNKMPSIRRISLSSQSKLTKLTTIKYYSESPIFPTNIYELDNSDMIDEGYYVINAICSSNKFK</sequence>
<evidence type="ECO:0000256" key="3">
    <source>
        <dbReference type="ARBA" id="ARBA00022454"/>
    </source>
</evidence>
<name>A0A7M7GR64_APIME</name>
<dbReference type="AlphaFoldDB" id="A0A7M7GR64"/>
<accession>A0A7M7GR64</accession>
<dbReference type="Proteomes" id="UP000005203">
    <property type="component" value="Linkage group LG4"/>
</dbReference>
<dbReference type="Gene3D" id="1.20.58.730">
    <property type="match status" value="1"/>
</dbReference>
<dbReference type="PANTHER" id="PTHR15995:SF1">
    <property type="entry name" value="PROTEIN ZWILCH HOMOLOG"/>
    <property type="match status" value="1"/>
</dbReference>
<evidence type="ECO:0000313" key="10">
    <source>
        <dbReference type="EnsemblMetazoa" id="XP_006560615"/>
    </source>
</evidence>
<dbReference type="GO" id="GO:0034501">
    <property type="term" value="P:protein localization to kinetochore"/>
    <property type="evidence" value="ECO:0007669"/>
    <property type="project" value="UniProtKB-UniRule"/>
</dbReference>
<keyword evidence="4 9" id="KW-0132">Cell division</keyword>
<dbReference type="Pfam" id="PF09817">
    <property type="entry name" value="Zwilch"/>
    <property type="match status" value="1"/>
</dbReference>
<protein>
    <recommendedName>
        <fullName evidence="9">Protein zwilch</fullName>
    </recommendedName>
</protein>